<gene>
    <name evidence="3" type="ORF">EDD58_11142</name>
</gene>
<evidence type="ECO:0000313" key="4">
    <source>
        <dbReference type="Proteomes" id="UP000294937"/>
    </source>
</evidence>
<proteinExistence type="inferred from homology"/>
<dbReference type="GO" id="GO:0016491">
    <property type="term" value="F:oxidoreductase activity"/>
    <property type="evidence" value="ECO:0007669"/>
    <property type="project" value="UniProtKB-KW"/>
</dbReference>
<dbReference type="PANTHER" id="PTHR42879">
    <property type="entry name" value="3-OXOACYL-(ACYL-CARRIER-PROTEIN) REDUCTASE"/>
    <property type="match status" value="1"/>
</dbReference>
<dbReference type="InterPro" id="IPR036291">
    <property type="entry name" value="NAD(P)-bd_dom_sf"/>
</dbReference>
<evidence type="ECO:0000256" key="2">
    <source>
        <dbReference type="ARBA" id="ARBA00023002"/>
    </source>
</evidence>
<organism evidence="3 4">
    <name type="scientific">Hazenella coriacea</name>
    <dbReference type="NCBI Taxonomy" id="1179467"/>
    <lineage>
        <taxon>Bacteria</taxon>
        <taxon>Bacillati</taxon>
        <taxon>Bacillota</taxon>
        <taxon>Bacilli</taxon>
        <taxon>Bacillales</taxon>
        <taxon>Thermoactinomycetaceae</taxon>
        <taxon>Hazenella</taxon>
    </lineage>
</organism>
<keyword evidence="2" id="KW-0560">Oxidoreductase</keyword>
<dbReference type="InterPro" id="IPR002347">
    <property type="entry name" value="SDR_fam"/>
</dbReference>
<dbReference type="Proteomes" id="UP000294937">
    <property type="component" value="Unassembled WGS sequence"/>
</dbReference>
<reference evidence="3 4" key="1">
    <citation type="submission" date="2019-03" db="EMBL/GenBank/DDBJ databases">
        <title>Genomic Encyclopedia of Type Strains, Phase IV (KMG-IV): sequencing the most valuable type-strain genomes for metagenomic binning, comparative biology and taxonomic classification.</title>
        <authorList>
            <person name="Goeker M."/>
        </authorList>
    </citation>
    <scope>NUCLEOTIDE SEQUENCE [LARGE SCALE GENOMIC DNA]</scope>
    <source>
        <strain evidence="3 4">DSM 45707</strain>
    </source>
</reference>
<dbReference type="NCBIfam" id="NF047420">
    <property type="entry name" value="EF_P_mod_YmfI"/>
    <property type="match status" value="1"/>
</dbReference>
<dbReference type="PRINTS" id="PR00081">
    <property type="entry name" value="GDHRDH"/>
</dbReference>
<dbReference type="FunFam" id="3.40.50.720:FF:000173">
    <property type="entry name" value="3-oxoacyl-[acyl-carrier protein] reductase"/>
    <property type="match status" value="1"/>
</dbReference>
<comment type="similarity">
    <text evidence="1">Belongs to the short-chain dehydrogenases/reductases (SDR) family.</text>
</comment>
<dbReference type="SUPFAM" id="SSF51735">
    <property type="entry name" value="NAD(P)-binding Rossmann-fold domains"/>
    <property type="match status" value="1"/>
</dbReference>
<evidence type="ECO:0000256" key="1">
    <source>
        <dbReference type="ARBA" id="ARBA00006484"/>
    </source>
</evidence>
<dbReference type="PANTHER" id="PTHR42879:SF2">
    <property type="entry name" value="3-OXOACYL-[ACYL-CARRIER-PROTEIN] REDUCTASE FABG"/>
    <property type="match status" value="1"/>
</dbReference>
<dbReference type="AlphaFoldDB" id="A0A4V2UUR5"/>
<sequence length="250" mass="26815">MMQSPKPSIAWVVGASGGIGAAIAQSLARLGINVAVGYFANQELAEQVAEKCKKWGVRSQPVQVDVRHRKSIQQAYQFICQEIGAPTHLIHAGGQTHVGLIQDISDEDYDQIMDVHVRGAIWMIQSVLPPMIREKEGRIILISSIWGETGGAGETLYSTAKAAQLGLVKALAKELAPSQITVNAVTPGAIRTALLDHQLPLEDQETLAEEIPSGRLGKPEEVAAMVAYLATPAASYVTGQVLRVNGGWYT</sequence>
<dbReference type="Pfam" id="PF13561">
    <property type="entry name" value="adh_short_C2"/>
    <property type="match status" value="1"/>
</dbReference>
<dbReference type="OrthoDB" id="9803333at2"/>
<protein>
    <submittedName>
        <fullName evidence="3">3-oxoacyl-[acyl-carrier protein] reductase</fullName>
    </submittedName>
</protein>
<dbReference type="InterPro" id="IPR050259">
    <property type="entry name" value="SDR"/>
</dbReference>
<dbReference type="Gene3D" id="3.40.50.720">
    <property type="entry name" value="NAD(P)-binding Rossmann-like Domain"/>
    <property type="match status" value="1"/>
</dbReference>
<accession>A0A4V2UUR5</accession>
<keyword evidence="4" id="KW-1185">Reference proteome</keyword>
<name>A0A4V2UUR5_9BACL</name>
<comment type="caution">
    <text evidence="3">The sequence shown here is derived from an EMBL/GenBank/DDBJ whole genome shotgun (WGS) entry which is preliminary data.</text>
</comment>
<evidence type="ECO:0000313" key="3">
    <source>
        <dbReference type="EMBL" id="TCS92578.1"/>
    </source>
</evidence>
<dbReference type="EMBL" id="SMAG01000011">
    <property type="protein sequence ID" value="TCS92578.1"/>
    <property type="molecule type" value="Genomic_DNA"/>
</dbReference>